<organism evidence="3 4">
    <name type="scientific">Caligus rogercresseyi</name>
    <name type="common">Sea louse</name>
    <dbReference type="NCBI Taxonomy" id="217165"/>
    <lineage>
        <taxon>Eukaryota</taxon>
        <taxon>Metazoa</taxon>
        <taxon>Ecdysozoa</taxon>
        <taxon>Arthropoda</taxon>
        <taxon>Crustacea</taxon>
        <taxon>Multicrustacea</taxon>
        <taxon>Hexanauplia</taxon>
        <taxon>Copepoda</taxon>
        <taxon>Siphonostomatoida</taxon>
        <taxon>Caligidae</taxon>
        <taxon>Caligus</taxon>
    </lineage>
</organism>
<gene>
    <name evidence="3" type="ORF">FKW44_015408</name>
</gene>
<evidence type="ECO:0000259" key="2">
    <source>
        <dbReference type="PROSITE" id="PS50835"/>
    </source>
</evidence>
<dbReference type="PROSITE" id="PS50835">
    <property type="entry name" value="IG_LIKE"/>
    <property type="match status" value="1"/>
</dbReference>
<dbReference type="EMBL" id="CP045899">
    <property type="protein sequence ID" value="QQP41136.1"/>
    <property type="molecule type" value="Genomic_DNA"/>
</dbReference>
<feature type="domain" description="Ig-like" evidence="2">
    <location>
        <begin position="44"/>
        <end position="93"/>
    </location>
</feature>
<keyword evidence="1" id="KW-0472">Membrane</keyword>
<keyword evidence="1" id="KW-0812">Transmembrane</keyword>
<evidence type="ECO:0000256" key="1">
    <source>
        <dbReference type="SAM" id="Phobius"/>
    </source>
</evidence>
<dbReference type="AlphaFoldDB" id="A0A7T8H0Z2"/>
<keyword evidence="4" id="KW-1185">Reference proteome</keyword>
<reference evidence="4" key="1">
    <citation type="submission" date="2021-01" db="EMBL/GenBank/DDBJ databases">
        <title>Caligus Genome Assembly.</title>
        <authorList>
            <person name="Gallardo-Escarate C."/>
        </authorList>
    </citation>
    <scope>NUCLEOTIDE SEQUENCE [LARGE SCALE GENOMIC DNA]</scope>
</reference>
<sequence length="182" mass="20749">VTTCKAYNSLGSILSPIEFNCFNASSDKASTCEIQKREIEEELQTYELSCEIPGRSNEDGFLWYFNGDPVHNARAANESTFLAKEFGYYTCAAGDFSGETCTIYINEKFFISEDMYFLLLLGLLSLIAVFLLIIFVVQRLSNNFDNNIANSDINSLIHDVESKPRRNVILRDNRHTEQIWLV</sequence>
<name>A0A7T8H0Z2_CALRO</name>
<evidence type="ECO:0000313" key="3">
    <source>
        <dbReference type="EMBL" id="QQP41136.1"/>
    </source>
</evidence>
<dbReference type="Gene3D" id="2.60.40.10">
    <property type="entry name" value="Immunoglobulins"/>
    <property type="match status" value="1"/>
</dbReference>
<keyword evidence="1" id="KW-1133">Transmembrane helix</keyword>
<proteinExistence type="predicted"/>
<accession>A0A7T8H0Z2</accession>
<protein>
    <submittedName>
        <fullName evidence="3">LOC100120931</fullName>
    </submittedName>
</protein>
<dbReference type="InterPro" id="IPR013783">
    <property type="entry name" value="Ig-like_fold"/>
</dbReference>
<evidence type="ECO:0000313" key="4">
    <source>
        <dbReference type="Proteomes" id="UP000595437"/>
    </source>
</evidence>
<feature type="non-terminal residue" evidence="3">
    <location>
        <position position="182"/>
    </location>
</feature>
<feature type="transmembrane region" description="Helical" evidence="1">
    <location>
        <begin position="115"/>
        <end position="137"/>
    </location>
</feature>
<dbReference type="InterPro" id="IPR007110">
    <property type="entry name" value="Ig-like_dom"/>
</dbReference>
<dbReference type="Proteomes" id="UP000595437">
    <property type="component" value="Chromosome 10"/>
</dbReference>